<dbReference type="Proteomes" id="UP000566819">
    <property type="component" value="Unassembled WGS sequence"/>
</dbReference>
<sequence>MAGVTAQRSHNVSGRMCSLPLGAWTLKAAGDPALAPKKSCKSTGGDRELVAAMRSPDAPSVPEASRAIHHNGGAPGSVV</sequence>
<dbReference type="EMBL" id="JAAMPI010000278">
    <property type="protein sequence ID" value="KAF4633219.1"/>
    <property type="molecule type" value="Genomic_DNA"/>
</dbReference>
<proteinExistence type="predicted"/>
<organism evidence="2 3">
    <name type="scientific">Cudoniella acicularis</name>
    <dbReference type="NCBI Taxonomy" id="354080"/>
    <lineage>
        <taxon>Eukaryota</taxon>
        <taxon>Fungi</taxon>
        <taxon>Dikarya</taxon>
        <taxon>Ascomycota</taxon>
        <taxon>Pezizomycotina</taxon>
        <taxon>Leotiomycetes</taxon>
        <taxon>Helotiales</taxon>
        <taxon>Tricladiaceae</taxon>
        <taxon>Cudoniella</taxon>
    </lineage>
</organism>
<keyword evidence="3" id="KW-1185">Reference proteome</keyword>
<reference evidence="2 3" key="1">
    <citation type="submission" date="2020-03" db="EMBL/GenBank/DDBJ databases">
        <title>Draft Genome Sequence of Cudoniella acicularis.</title>
        <authorList>
            <person name="Buettner E."/>
            <person name="Kellner H."/>
        </authorList>
    </citation>
    <scope>NUCLEOTIDE SEQUENCE [LARGE SCALE GENOMIC DNA]</scope>
    <source>
        <strain evidence="2 3">DSM 108380</strain>
    </source>
</reference>
<accession>A0A8H4RQQ7</accession>
<protein>
    <submittedName>
        <fullName evidence="2">Uncharacterized protein</fullName>
    </submittedName>
</protein>
<gene>
    <name evidence="2" type="ORF">G7Y89_g4896</name>
</gene>
<evidence type="ECO:0000313" key="3">
    <source>
        <dbReference type="Proteomes" id="UP000566819"/>
    </source>
</evidence>
<feature type="region of interest" description="Disordered" evidence="1">
    <location>
        <begin position="54"/>
        <end position="79"/>
    </location>
</feature>
<comment type="caution">
    <text evidence="2">The sequence shown here is derived from an EMBL/GenBank/DDBJ whole genome shotgun (WGS) entry which is preliminary data.</text>
</comment>
<evidence type="ECO:0000256" key="1">
    <source>
        <dbReference type="SAM" id="MobiDB-lite"/>
    </source>
</evidence>
<name>A0A8H4RQQ7_9HELO</name>
<dbReference type="AlphaFoldDB" id="A0A8H4RQQ7"/>
<evidence type="ECO:0000313" key="2">
    <source>
        <dbReference type="EMBL" id="KAF4633219.1"/>
    </source>
</evidence>